<organism evidence="2 3">
    <name type="scientific">Streptomyces carminius</name>
    <dbReference type="NCBI Taxonomy" id="2665496"/>
    <lineage>
        <taxon>Bacteria</taxon>
        <taxon>Bacillati</taxon>
        <taxon>Actinomycetota</taxon>
        <taxon>Actinomycetes</taxon>
        <taxon>Kitasatosporales</taxon>
        <taxon>Streptomycetaceae</taxon>
        <taxon>Streptomyces</taxon>
    </lineage>
</organism>
<dbReference type="Proteomes" id="UP000230407">
    <property type="component" value="Unassembled WGS sequence"/>
</dbReference>
<dbReference type="RefSeq" id="WP_100200105.1">
    <property type="nucleotide sequence ID" value="NZ_PGGW01000007.1"/>
</dbReference>
<feature type="domain" description="HTH cro/C1-type" evidence="1">
    <location>
        <begin position="23"/>
        <end position="78"/>
    </location>
</feature>
<evidence type="ECO:0000259" key="1">
    <source>
        <dbReference type="PROSITE" id="PS50943"/>
    </source>
</evidence>
<gene>
    <name evidence="2" type="ORF">CUT44_00610</name>
</gene>
<dbReference type="Pfam" id="PF13560">
    <property type="entry name" value="HTH_31"/>
    <property type="match status" value="1"/>
</dbReference>
<dbReference type="Gene3D" id="1.10.260.40">
    <property type="entry name" value="lambda repressor-like DNA-binding domains"/>
    <property type="match status" value="1"/>
</dbReference>
<dbReference type="EMBL" id="PGGW01000007">
    <property type="protein sequence ID" value="PJF01949.1"/>
    <property type="molecule type" value="Genomic_DNA"/>
</dbReference>
<dbReference type="GO" id="GO:0003677">
    <property type="term" value="F:DNA binding"/>
    <property type="evidence" value="ECO:0007669"/>
    <property type="project" value="InterPro"/>
</dbReference>
<proteinExistence type="predicted"/>
<accession>A0A2M8MCK8</accession>
<dbReference type="SMART" id="SM00530">
    <property type="entry name" value="HTH_XRE"/>
    <property type="match status" value="2"/>
</dbReference>
<name>A0A2M8MCK8_9ACTN</name>
<evidence type="ECO:0000313" key="2">
    <source>
        <dbReference type="EMBL" id="PJF01949.1"/>
    </source>
</evidence>
<dbReference type="InterPro" id="IPR001387">
    <property type="entry name" value="Cro/C1-type_HTH"/>
</dbReference>
<dbReference type="AlphaFoldDB" id="A0A2M8MCK8"/>
<reference evidence="2 3" key="1">
    <citation type="submission" date="2017-11" db="EMBL/GenBank/DDBJ databases">
        <title>Streptomyces carmine sp. nov., a novel actinomycete isolated from Sophora alopecuroides in Xinjiang, China.</title>
        <authorList>
            <person name="Wang Y."/>
            <person name="Luo X."/>
            <person name="Wan C."/>
            <person name="Zhang L."/>
        </authorList>
    </citation>
    <scope>NUCLEOTIDE SEQUENCE [LARGE SCALE GENOMIC DNA]</scope>
    <source>
        <strain evidence="2 3">TRM SA0054</strain>
    </source>
</reference>
<dbReference type="PROSITE" id="PS50943">
    <property type="entry name" value="HTH_CROC1"/>
    <property type="match status" value="1"/>
</dbReference>
<dbReference type="SUPFAM" id="SSF47413">
    <property type="entry name" value="lambda repressor-like DNA-binding domains"/>
    <property type="match status" value="1"/>
</dbReference>
<dbReference type="InterPro" id="IPR010982">
    <property type="entry name" value="Lambda_DNA-bd_dom_sf"/>
</dbReference>
<keyword evidence="3" id="KW-1185">Reference proteome</keyword>
<evidence type="ECO:0000313" key="3">
    <source>
        <dbReference type="Proteomes" id="UP000230407"/>
    </source>
</evidence>
<protein>
    <recommendedName>
        <fullName evidence="1">HTH cro/C1-type domain-containing protein</fullName>
    </recommendedName>
</protein>
<comment type="caution">
    <text evidence="2">The sequence shown here is derived from an EMBL/GenBank/DDBJ whole genome shotgun (WGS) entry which is preliminary data.</text>
</comment>
<dbReference type="CDD" id="cd00093">
    <property type="entry name" value="HTH_XRE"/>
    <property type="match status" value="1"/>
</dbReference>
<sequence length="356" mass="39087">MARPSNRLPEEHDLPCVAFATELRALRERAGLTLAQLSALSGLSTGTLSTAQNGMSVPSEKTVKAFVEACGERDTEPWVAQREAALRGKRPQQASVSSQAMTADDCGERTAWRQTWSRWEKSGKLTPPSGASSTKALVFWLRGLRAYRSVSFRTMARRSDYSHTTLAAMANGFHPITVRGLLAFLEGCGVATFAEKIEWLALLERTSASARRSMDAAREQARMGALISGGGQTHVSRSGEALTDAWQPAAARPRRGRSAWPRQRAVHVDPFLLKAELQTLNRFYGAGFLPILARHTGVPTRTLQRYLKDEIPFLAGDHKDRLAAALVRMGSSPPPRERLALILPPLAYEASTTIRR</sequence>